<dbReference type="Gene3D" id="1.10.630.10">
    <property type="entry name" value="Cytochrome P450"/>
    <property type="match status" value="1"/>
</dbReference>
<dbReference type="Proteomes" id="UP000774617">
    <property type="component" value="Unassembled WGS sequence"/>
</dbReference>
<keyword evidence="10" id="KW-0732">Signal</keyword>
<gene>
    <name evidence="11" type="ORF">B0J12DRAFT_572770</name>
</gene>
<dbReference type="SUPFAM" id="SSF48264">
    <property type="entry name" value="Cytochrome P450"/>
    <property type="match status" value="1"/>
</dbReference>
<comment type="similarity">
    <text evidence="2">Belongs to the cytochrome P450 family.</text>
</comment>
<dbReference type="PRINTS" id="PR00465">
    <property type="entry name" value="EP450IV"/>
</dbReference>
<comment type="cofactor">
    <cofactor evidence="1">
        <name>heme</name>
        <dbReference type="ChEBI" id="CHEBI:30413"/>
    </cofactor>
</comment>
<keyword evidence="3" id="KW-0349">Heme</keyword>
<keyword evidence="7" id="KW-0503">Monooxygenase</keyword>
<evidence type="ECO:0000256" key="4">
    <source>
        <dbReference type="ARBA" id="ARBA00022723"/>
    </source>
</evidence>
<dbReference type="Pfam" id="PF00067">
    <property type="entry name" value="p450"/>
    <property type="match status" value="1"/>
</dbReference>
<dbReference type="InterPro" id="IPR036396">
    <property type="entry name" value="Cyt_P450_sf"/>
</dbReference>
<dbReference type="PANTHER" id="PTHR46206:SF1">
    <property type="entry name" value="P450, PUTATIVE (EUROFUNG)-RELATED"/>
    <property type="match status" value="1"/>
</dbReference>
<feature type="region of interest" description="Disordered" evidence="8">
    <location>
        <begin position="521"/>
        <end position="541"/>
    </location>
</feature>
<keyword evidence="9" id="KW-1133">Transmembrane helix</keyword>
<protein>
    <submittedName>
        <fullName evidence="11">Cytochrome P450</fullName>
    </submittedName>
</protein>
<evidence type="ECO:0000313" key="11">
    <source>
        <dbReference type="EMBL" id="KAH7051106.1"/>
    </source>
</evidence>
<name>A0ABQ8GBJ2_9PEZI</name>
<sequence>MNQLLAGLGVLALVSAACAASVVLRYCWNVWYDARALSALPWVGLRNELFPTIRACLRNRTDGLRLVFDGYKRYSKNGRFFVTPCWWSRCVVAVPPEHLPWFIKELDNKGTPPQKALHTKVQSIVLRDQPKGEFVHNSLMPGLKRFSPADIWALIQQSFAEESLGGSAAAADGFWTTASIMEDVIAMPLTRMLVGAFYGNGLDRDTAFVHNSIRYICTSNMFTYKVSAFVPEILYPVLYGAVALQHDYYKWKFDRQLVPLVKRRLAEMDAVGGASSKAGSGPPPDLLSYYIKAVSKSKDAKDRDPYVASARFSMILSGFSFATLSGALFAVLSKLVGRREDIAVLESEAAGAVAKGEEWTAQSVASLVHLDSFIKEVLRHITFNGFGLALMRCVDAAEGIKLPRGAGTSGDIVLPRGTWVGMPVDAMHRDDSVFEAADEFRPWRFVELAQRQQHQDGEEELTKAFLRNSMIATTDEYLAFGRGKATCPGRFFASDVLKLWLAYIVLNYDIAAPAEAMPSDGGNVSMRIRRKRKTSAPPASP</sequence>
<evidence type="ECO:0000256" key="2">
    <source>
        <dbReference type="ARBA" id="ARBA00010617"/>
    </source>
</evidence>
<feature type="transmembrane region" description="Helical" evidence="9">
    <location>
        <begin position="312"/>
        <end position="332"/>
    </location>
</feature>
<reference evidence="11 12" key="1">
    <citation type="journal article" date="2021" name="Nat. Commun.">
        <title>Genetic determinants of endophytism in the Arabidopsis root mycobiome.</title>
        <authorList>
            <person name="Mesny F."/>
            <person name="Miyauchi S."/>
            <person name="Thiergart T."/>
            <person name="Pickel B."/>
            <person name="Atanasova L."/>
            <person name="Karlsson M."/>
            <person name="Huettel B."/>
            <person name="Barry K.W."/>
            <person name="Haridas S."/>
            <person name="Chen C."/>
            <person name="Bauer D."/>
            <person name="Andreopoulos W."/>
            <person name="Pangilinan J."/>
            <person name="LaButti K."/>
            <person name="Riley R."/>
            <person name="Lipzen A."/>
            <person name="Clum A."/>
            <person name="Drula E."/>
            <person name="Henrissat B."/>
            <person name="Kohler A."/>
            <person name="Grigoriev I.V."/>
            <person name="Martin F.M."/>
            <person name="Hacquard S."/>
        </authorList>
    </citation>
    <scope>NUCLEOTIDE SEQUENCE [LARGE SCALE GENOMIC DNA]</scope>
    <source>
        <strain evidence="11 12">MPI-SDFR-AT-0080</strain>
    </source>
</reference>
<evidence type="ECO:0000256" key="8">
    <source>
        <dbReference type="SAM" id="MobiDB-lite"/>
    </source>
</evidence>
<proteinExistence type="inferred from homology"/>
<dbReference type="PANTHER" id="PTHR46206">
    <property type="entry name" value="CYTOCHROME P450"/>
    <property type="match status" value="1"/>
</dbReference>
<evidence type="ECO:0000256" key="5">
    <source>
        <dbReference type="ARBA" id="ARBA00023002"/>
    </source>
</evidence>
<keyword evidence="9" id="KW-0472">Membrane</keyword>
<evidence type="ECO:0000256" key="6">
    <source>
        <dbReference type="ARBA" id="ARBA00023004"/>
    </source>
</evidence>
<evidence type="ECO:0000256" key="9">
    <source>
        <dbReference type="SAM" id="Phobius"/>
    </source>
</evidence>
<evidence type="ECO:0000313" key="12">
    <source>
        <dbReference type="Proteomes" id="UP000774617"/>
    </source>
</evidence>
<keyword evidence="9" id="KW-0812">Transmembrane</keyword>
<dbReference type="InterPro" id="IPR002403">
    <property type="entry name" value="Cyt_P450_E_grp-IV"/>
</dbReference>
<evidence type="ECO:0000256" key="10">
    <source>
        <dbReference type="SAM" id="SignalP"/>
    </source>
</evidence>
<keyword evidence="5" id="KW-0560">Oxidoreductase</keyword>
<comment type="caution">
    <text evidence="11">The sequence shown here is derived from an EMBL/GenBank/DDBJ whole genome shotgun (WGS) entry which is preliminary data.</text>
</comment>
<dbReference type="CDD" id="cd11041">
    <property type="entry name" value="CYP503A1-like"/>
    <property type="match status" value="1"/>
</dbReference>
<keyword evidence="6" id="KW-0408">Iron</keyword>
<keyword evidence="4" id="KW-0479">Metal-binding</keyword>
<evidence type="ECO:0000256" key="1">
    <source>
        <dbReference type="ARBA" id="ARBA00001971"/>
    </source>
</evidence>
<evidence type="ECO:0000256" key="3">
    <source>
        <dbReference type="ARBA" id="ARBA00022617"/>
    </source>
</evidence>
<dbReference type="EMBL" id="JAGTJR010000012">
    <property type="protein sequence ID" value="KAH7051106.1"/>
    <property type="molecule type" value="Genomic_DNA"/>
</dbReference>
<accession>A0ABQ8GBJ2</accession>
<evidence type="ECO:0000256" key="7">
    <source>
        <dbReference type="ARBA" id="ARBA00023033"/>
    </source>
</evidence>
<feature type="chain" id="PRO_5046104501" evidence="10">
    <location>
        <begin position="20"/>
        <end position="541"/>
    </location>
</feature>
<keyword evidence="12" id="KW-1185">Reference proteome</keyword>
<feature type="signal peptide" evidence="10">
    <location>
        <begin position="1"/>
        <end position="19"/>
    </location>
</feature>
<dbReference type="InterPro" id="IPR001128">
    <property type="entry name" value="Cyt_P450"/>
</dbReference>
<organism evidence="11 12">
    <name type="scientific">Macrophomina phaseolina</name>
    <dbReference type="NCBI Taxonomy" id="35725"/>
    <lineage>
        <taxon>Eukaryota</taxon>
        <taxon>Fungi</taxon>
        <taxon>Dikarya</taxon>
        <taxon>Ascomycota</taxon>
        <taxon>Pezizomycotina</taxon>
        <taxon>Dothideomycetes</taxon>
        <taxon>Dothideomycetes incertae sedis</taxon>
        <taxon>Botryosphaeriales</taxon>
        <taxon>Botryosphaeriaceae</taxon>
        <taxon>Macrophomina</taxon>
    </lineage>
</organism>